<feature type="transmembrane region" description="Helical" evidence="1">
    <location>
        <begin position="129"/>
        <end position="147"/>
    </location>
</feature>
<feature type="transmembrane region" description="Helical" evidence="1">
    <location>
        <begin position="304"/>
        <end position="322"/>
    </location>
</feature>
<keyword evidence="3" id="KW-1185">Reference proteome</keyword>
<feature type="transmembrane region" description="Helical" evidence="1">
    <location>
        <begin position="187"/>
        <end position="211"/>
    </location>
</feature>
<dbReference type="RefSeq" id="WP_099916464.1">
    <property type="nucleotide sequence ID" value="NZ_BMHS01000007.1"/>
</dbReference>
<dbReference type="EMBL" id="PDOB01000020">
    <property type="protein sequence ID" value="PIL39294.1"/>
    <property type="molecule type" value="Genomic_DNA"/>
</dbReference>
<evidence type="ECO:0000313" key="3">
    <source>
        <dbReference type="Proteomes" id="UP000228593"/>
    </source>
</evidence>
<dbReference type="AlphaFoldDB" id="A0A2G8SZU5"/>
<gene>
    <name evidence="2" type="ORF">CR103_13245</name>
</gene>
<proteinExistence type="predicted"/>
<protein>
    <submittedName>
        <fullName evidence="2">Uncharacterized protein</fullName>
    </submittedName>
</protein>
<feature type="transmembrane region" description="Helical" evidence="1">
    <location>
        <begin position="20"/>
        <end position="42"/>
    </location>
</feature>
<feature type="transmembrane region" description="Helical" evidence="1">
    <location>
        <begin position="153"/>
        <end position="175"/>
    </location>
</feature>
<keyword evidence="1" id="KW-0812">Transmembrane</keyword>
<evidence type="ECO:0000256" key="1">
    <source>
        <dbReference type="SAM" id="Phobius"/>
    </source>
</evidence>
<sequence>MKTMKWLLRREYWENKGAFFWAPLTIALVMLAFVGITTGYALATHGLGDSVSVNGHHMSKVELLNAMPLTVRTSIAAVVANAWLAACAPLFGVLPVVVFFYCLAALYDDRRDRSILFWKSLPVSDQQTVLSKVLTAVCVAPMITIAIGTGVSLLMVFIALTAVSFNGLHLFGLVLGNPDFYLAPLRLVGLLPVYVLWAIPTVGWLLMVSAWARSKVFLWAVGVPVLVAVLAKWANFILTEYMGGGFDVNWFIHNVIARGLAGLVPGAWLPFGEVSPAALMNNAAHTVNAGSIFTQSWLTLLQPGVWVGVAIGSAMIFAAMRLRRWRDEG</sequence>
<dbReference type="OrthoDB" id="118685at2"/>
<keyword evidence="1" id="KW-1133">Transmembrane helix</keyword>
<organism evidence="2 3">
    <name type="scientific">Massilia psychrophila</name>
    <dbReference type="NCBI Taxonomy" id="1603353"/>
    <lineage>
        <taxon>Bacteria</taxon>
        <taxon>Pseudomonadati</taxon>
        <taxon>Pseudomonadota</taxon>
        <taxon>Betaproteobacteria</taxon>
        <taxon>Burkholderiales</taxon>
        <taxon>Oxalobacteraceae</taxon>
        <taxon>Telluria group</taxon>
        <taxon>Massilia</taxon>
    </lineage>
</organism>
<comment type="caution">
    <text evidence="2">The sequence shown here is derived from an EMBL/GenBank/DDBJ whole genome shotgun (WGS) entry which is preliminary data.</text>
</comment>
<keyword evidence="1" id="KW-0472">Membrane</keyword>
<name>A0A2G8SZU5_9BURK</name>
<accession>A0A2G8SZU5</accession>
<feature type="transmembrane region" description="Helical" evidence="1">
    <location>
        <begin position="250"/>
        <end position="271"/>
    </location>
</feature>
<dbReference type="Proteomes" id="UP000228593">
    <property type="component" value="Unassembled WGS sequence"/>
</dbReference>
<feature type="transmembrane region" description="Helical" evidence="1">
    <location>
        <begin position="90"/>
        <end position="108"/>
    </location>
</feature>
<feature type="transmembrane region" description="Helical" evidence="1">
    <location>
        <begin position="217"/>
        <end position="238"/>
    </location>
</feature>
<reference evidence="2 3" key="1">
    <citation type="submission" date="2017-10" db="EMBL/GenBank/DDBJ databases">
        <title>Massilia psychrophilum sp. nov., a novel purple-pigmented bacterium isolated from Tianshan glacier, Xinjiang Municipality, China.</title>
        <authorList>
            <person name="Wang H."/>
        </authorList>
    </citation>
    <scope>NUCLEOTIDE SEQUENCE [LARGE SCALE GENOMIC DNA]</scope>
    <source>
        <strain evidence="2 3">JCM 30813</strain>
    </source>
</reference>
<evidence type="ECO:0000313" key="2">
    <source>
        <dbReference type="EMBL" id="PIL39294.1"/>
    </source>
</evidence>